<evidence type="ECO:0000313" key="2">
    <source>
        <dbReference type="Proteomes" id="UP000287651"/>
    </source>
</evidence>
<dbReference type="AlphaFoldDB" id="A0A426YD70"/>
<dbReference type="Proteomes" id="UP000287651">
    <property type="component" value="Unassembled WGS sequence"/>
</dbReference>
<organism evidence="1 2">
    <name type="scientific">Ensete ventricosum</name>
    <name type="common">Abyssinian banana</name>
    <name type="synonym">Musa ensete</name>
    <dbReference type="NCBI Taxonomy" id="4639"/>
    <lineage>
        <taxon>Eukaryota</taxon>
        <taxon>Viridiplantae</taxon>
        <taxon>Streptophyta</taxon>
        <taxon>Embryophyta</taxon>
        <taxon>Tracheophyta</taxon>
        <taxon>Spermatophyta</taxon>
        <taxon>Magnoliopsida</taxon>
        <taxon>Liliopsida</taxon>
        <taxon>Zingiberales</taxon>
        <taxon>Musaceae</taxon>
        <taxon>Ensete</taxon>
    </lineage>
</organism>
<protein>
    <submittedName>
        <fullName evidence="1">Uncharacterized protein</fullName>
    </submittedName>
</protein>
<proteinExistence type="predicted"/>
<sequence>MDIGPVGVTFLFTFFPLELSETTIPLDYSVLLNNLCLILPPQMHLLDCDSLPIQSPLHPSSGYDNKRVRQ</sequence>
<name>A0A426YD70_ENSVE</name>
<accession>A0A426YD70</accession>
<evidence type="ECO:0000313" key="1">
    <source>
        <dbReference type="EMBL" id="RRT49630.1"/>
    </source>
</evidence>
<reference evidence="1 2" key="1">
    <citation type="journal article" date="2014" name="Agronomy (Basel)">
        <title>A Draft Genome Sequence for Ensete ventricosum, the Drought-Tolerant Tree Against Hunger.</title>
        <authorList>
            <person name="Harrison J."/>
            <person name="Moore K.A."/>
            <person name="Paszkiewicz K."/>
            <person name="Jones T."/>
            <person name="Grant M."/>
            <person name="Ambacheew D."/>
            <person name="Muzemil S."/>
            <person name="Studholme D.J."/>
        </authorList>
    </citation>
    <scope>NUCLEOTIDE SEQUENCE [LARGE SCALE GENOMIC DNA]</scope>
</reference>
<comment type="caution">
    <text evidence="1">The sequence shown here is derived from an EMBL/GenBank/DDBJ whole genome shotgun (WGS) entry which is preliminary data.</text>
</comment>
<dbReference type="EMBL" id="AMZH03013229">
    <property type="protein sequence ID" value="RRT49630.1"/>
    <property type="molecule type" value="Genomic_DNA"/>
</dbReference>
<gene>
    <name evidence="1" type="ORF">B296_00036217</name>
</gene>